<reference evidence="2 3" key="1">
    <citation type="journal article" date="2019" name="Nat. Microbiol.">
        <title>Mediterranean grassland soil C-N compound turnover is dependent on rainfall and depth, and is mediated by genomically divergent microorganisms.</title>
        <authorList>
            <person name="Diamond S."/>
            <person name="Andeer P.F."/>
            <person name="Li Z."/>
            <person name="Crits-Christoph A."/>
            <person name="Burstein D."/>
            <person name="Anantharaman K."/>
            <person name="Lane K.R."/>
            <person name="Thomas B.C."/>
            <person name="Pan C."/>
            <person name="Northen T.R."/>
            <person name="Banfield J.F."/>
        </authorList>
    </citation>
    <scope>NUCLEOTIDE SEQUENCE [LARGE SCALE GENOMIC DNA]</scope>
    <source>
        <strain evidence="2">WS_2</strain>
    </source>
</reference>
<evidence type="ECO:0000313" key="2">
    <source>
        <dbReference type="EMBL" id="TMQ56636.1"/>
    </source>
</evidence>
<dbReference type="Pfam" id="PF20702">
    <property type="entry name" value="nSTAND2"/>
    <property type="match status" value="1"/>
</dbReference>
<evidence type="ECO:0000313" key="3">
    <source>
        <dbReference type="Proteomes" id="UP000317716"/>
    </source>
</evidence>
<name>A0A538SZ40_UNCEI</name>
<comment type="caution">
    <text evidence="2">The sequence shown here is derived from an EMBL/GenBank/DDBJ whole genome shotgun (WGS) entry which is preliminary data.</text>
</comment>
<evidence type="ECO:0000259" key="1">
    <source>
        <dbReference type="Pfam" id="PF20702"/>
    </source>
</evidence>
<dbReference type="Proteomes" id="UP000317716">
    <property type="component" value="Unassembled WGS sequence"/>
</dbReference>
<proteinExistence type="predicted"/>
<sequence>MVFLDFQREKAMSVESFVRELLGIASIELRGRLDVSDCALSLDGVKDMVQRLDGAGFQLTIMLDEFEAVTTNPNFRLEFFAFLRFLANHYNVSYITSSARDLQVLCHDKEISDSPFFNIFSTVRLSVFQRTEAEALIRGPSERVGKPLGAHVEPILDMAGLFPFFIQMACSHAIDYLDDHTDAREPDFKEVRRHFYEEAKLHYRYIWDSLDRQERSTALRVARGQRLPDALKHVLVEMESRHYVEPDRGRPRLFASTFDEFVKRDAQPPSPSLLSRIFGRAGG</sequence>
<dbReference type="InterPro" id="IPR049051">
    <property type="entry name" value="nSTAND2"/>
</dbReference>
<protein>
    <recommendedName>
        <fullName evidence="1">Novel STAND NTPase 2 domain-containing protein</fullName>
    </recommendedName>
</protein>
<organism evidence="2 3">
    <name type="scientific">Eiseniibacteriota bacterium</name>
    <dbReference type="NCBI Taxonomy" id="2212470"/>
    <lineage>
        <taxon>Bacteria</taxon>
        <taxon>Candidatus Eiseniibacteriota</taxon>
    </lineage>
</organism>
<gene>
    <name evidence="2" type="ORF">E6K72_04695</name>
</gene>
<dbReference type="AlphaFoldDB" id="A0A538SZ40"/>
<accession>A0A538SZ40</accession>
<dbReference type="EMBL" id="VBOS01000157">
    <property type="protein sequence ID" value="TMQ56636.1"/>
    <property type="molecule type" value="Genomic_DNA"/>
</dbReference>
<feature type="domain" description="Novel STAND NTPase 2" evidence="1">
    <location>
        <begin position="2"/>
        <end position="225"/>
    </location>
</feature>